<keyword evidence="2" id="KW-0812">Transmembrane</keyword>
<keyword evidence="1" id="KW-1015">Disulfide bond</keyword>
<name>A0AAV6QQH1_SOLSE</name>
<feature type="domain" description="TNFR-Cys" evidence="4">
    <location>
        <begin position="58"/>
        <end position="96"/>
    </location>
</feature>
<evidence type="ECO:0000259" key="4">
    <source>
        <dbReference type="PROSITE" id="PS50050"/>
    </source>
</evidence>
<evidence type="ECO:0000256" key="1">
    <source>
        <dbReference type="PROSITE-ProRule" id="PRU00206"/>
    </source>
</evidence>
<dbReference type="GO" id="GO:0002768">
    <property type="term" value="P:immune response-regulating cell surface receptor signaling pathway"/>
    <property type="evidence" value="ECO:0007669"/>
    <property type="project" value="TreeGrafter"/>
</dbReference>
<gene>
    <name evidence="5" type="ORF">JOB18_029361</name>
</gene>
<keyword evidence="2" id="KW-1133">Transmembrane helix</keyword>
<dbReference type="PANTHER" id="PTHR46875:SF1">
    <property type="entry name" value="TUMOR NECROSIS FACTOR RECEPTOR SUPERFAMILY MEMBER 5"/>
    <property type="match status" value="1"/>
</dbReference>
<feature type="transmembrane region" description="Helical" evidence="2">
    <location>
        <begin position="199"/>
        <end position="220"/>
    </location>
</feature>
<dbReference type="PROSITE" id="PS50050">
    <property type="entry name" value="TNFR_NGFR_2"/>
    <property type="match status" value="1"/>
</dbReference>
<reference evidence="5 6" key="1">
    <citation type="journal article" date="2021" name="Sci. Rep.">
        <title>Chromosome anchoring in Senegalese sole (Solea senegalensis) reveals sex-associated markers and genome rearrangements in flatfish.</title>
        <authorList>
            <person name="Guerrero-Cozar I."/>
            <person name="Gomez-Garrido J."/>
            <person name="Berbel C."/>
            <person name="Martinez-Blanch J.F."/>
            <person name="Alioto T."/>
            <person name="Claros M.G."/>
            <person name="Gagnaire P.A."/>
            <person name="Manchado M."/>
        </authorList>
    </citation>
    <scope>NUCLEOTIDE SEQUENCE [LARGE SCALE GENOMIC DNA]</scope>
    <source>
        <strain evidence="5">Sse05_10M</strain>
    </source>
</reference>
<evidence type="ECO:0000313" key="6">
    <source>
        <dbReference type="Proteomes" id="UP000693946"/>
    </source>
</evidence>
<dbReference type="AlphaFoldDB" id="A0AAV6QQH1"/>
<keyword evidence="6" id="KW-1185">Reference proteome</keyword>
<dbReference type="PROSITE" id="PS00652">
    <property type="entry name" value="TNFR_NGFR_1"/>
    <property type="match status" value="1"/>
</dbReference>
<sequence length="279" mass="31213">MVSLKCWLIIHVSSIWMAFARGCGEQQTRINGWCCDLCPPGKYVKEFCTEHRQTICSPCENGSFSDHYSVFDSCKECQSCQQEYAEKCTPTSNARCSCDSGFLCSNNVCSACEENKCTTGEKLKRTETPIGGELLNYSYQCELVCPGPAYFDVKANHCKPWTQCSAFGLAELFPGNKTHNSVCDVQALTHGRDRETAHVILGISFAVFSLAFLVSFFLSFTCVKNLRKHKANHYPMLAVSTNNTDYHLSKEESGLQLIIQDESKDNNNIELHLGRDTTL</sequence>
<evidence type="ECO:0000313" key="5">
    <source>
        <dbReference type="EMBL" id="KAG7494371.1"/>
    </source>
</evidence>
<organism evidence="5 6">
    <name type="scientific">Solea senegalensis</name>
    <name type="common">Senegalese sole</name>
    <dbReference type="NCBI Taxonomy" id="28829"/>
    <lineage>
        <taxon>Eukaryota</taxon>
        <taxon>Metazoa</taxon>
        <taxon>Chordata</taxon>
        <taxon>Craniata</taxon>
        <taxon>Vertebrata</taxon>
        <taxon>Euteleostomi</taxon>
        <taxon>Actinopterygii</taxon>
        <taxon>Neopterygii</taxon>
        <taxon>Teleostei</taxon>
        <taxon>Neoteleostei</taxon>
        <taxon>Acanthomorphata</taxon>
        <taxon>Carangaria</taxon>
        <taxon>Pleuronectiformes</taxon>
        <taxon>Pleuronectoidei</taxon>
        <taxon>Soleidae</taxon>
        <taxon>Solea</taxon>
    </lineage>
</organism>
<protein>
    <submittedName>
        <fullName evidence="5">Tumor necrosis factor receptor superfamily member 3-like</fullName>
    </submittedName>
</protein>
<evidence type="ECO:0000256" key="3">
    <source>
        <dbReference type="SAM" id="SignalP"/>
    </source>
</evidence>
<keyword evidence="2" id="KW-0472">Membrane</keyword>
<comment type="caution">
    <text evidence="5">The sequence shown here is derived from an EMBL/GenBank/DDBJ whole genome shotgun (WGS) entry which is preliminary data.</text>
</comment>
<accession>A0AAV6QQH1</accession>
<dbReference type="InterPro" id="IPR001368">
    <property type="entry name" value="TNFR/NGFR_Cys_rich_reg"/>
</dbReference>
<dbReference type="Proteomes" id="UP000693946">
    <property type="component" value="Linkage Group LG4"/>
</dbReference>
<feature type="signal peptide" evidence="3">
    <location>
        <begin position="1"/>
        <end position="20"/>
    </location>
</feature>
<proteinExistence type="predicted"/>
<feature type="disulfide bond" evidence="1">
    <location>
        <begin position="59"/>
        <end position="74"/>
    </location>
</feature>
<dbReference type="GO" id="GO:0035631">
    <property type="term" value="C:CD40 receptor complex"/>
    <property type="evidence" value="ECO:0007669"/>
    <property type="project" value="TreeGrafter"/>
</dbReference>
<keyword evidence="3" id="KW-0732">Signal</keyword>
<keyword evidence="5" id="KW-0675">Receptor</keyword>
<dbReference type="EMBL" id="JAGKHQ010000016">
    <property type="protein sequence ID" value="KAG7494371.1"/>
    <property type="molecule type" value="Genomic_DNA"/>
</dbReference>
<dbReference type="InterPro" id="IPR052135">
    <property type="entry name" value="TNFRSF5"/>
</dbReference>
<dbReference type="CDD" id="cd00185">
    <property type="entry name" value="TNFRSF"/>
    <property type="match status" value="1"/>
</dbReference>
<dbReference type="PANTHER" id="PTHR46875">
    <property type="entry name" value="TUMOR NECROSIS FACTOR RECEPTOR SUPERFAMILY MEMBER 5"/>
    <property type="match status" value="1"/>
</dbReference>
<dbReference type="SMART" id="SM00208">
    <property type="entry name" value="TNFR"/>
    <property type="match status" value="3"/>
</dbReference>
<evidence type="ECO:0000256" key="2">
    <source>
        <dbReference type="SAM" id="Phobius"/>
    </source>
</evidence>
<comment type="caution">
    <text evidence="1">Lacks conserved residue(s) required for the propagation of feature annotation.</text>
</comment>
<feature type="repeat" description="TNFR-Cys" evidence="1">
    <location>
        <begin position="58"/>
        <end position="96"/>
    </location>
</feature>
<feature type="chain" id="PRO_5043518258" evidence="3">
    <location>
        <begin position="21"/>
        <end position="279"/>
    </location>
</feature>
<dbReference type="GO" id="GO:0009897">
    <property type="term" value="C:external side of plasma membrane"/>
    <property type="evidence" value="ECO:0007669"/>
    <property type="project" value="TreeGrafter"/>
</dbReference>